<sequence>MTRNVVVTGIGMTTPLGGDAPTTWAAALAGTPGGVRLGADWDPEQPAQIAALMRDNPAEILKPVEVRRMDPSEQCAIIAAREAWADAGAPEIDPIRLGTVVASGIGGINSLISAYETLRDKGAARVSPHMVTMIMPNGPAAMVGIEVGARAGVHTPVSACASGAEAISYAAKMIEDGRADIVVAGGTEACINGVTMAGFGAMRALSTRNDDPSTASRAYDMDRDGFVMGEGAGILILEEEEHARARGAKIYGRYGGAGLTSDGHHIAQPDPEGAGASRAIQMALEDAEISASDIIHVNAHATSTPQGDFAESVAIRKGLGGQADHAWVSATKSMTGHLLGGAGAVESIFAILALRDRIAPPSINIFNFDPAIELQVTKDGPVQLPAGDIAALNNSFGFGGHDVALVFKSV</sequence>
<dbReference type="Pfam" id="PF00109">
    <property type="entry name" value="ketoacyl-synt"/>
    <property type="match status" value="1"/>
</dbReference>
<comment type="similarity">
    <text evidence="1">Belongs to the thiolase-like superfamily. Beta-ketoacyl-ACP synthases family.</text>
</comment>
<proteinExistence type="inferred from homology"/>
<evidence type="ECO:0000313" key="5">
    <source>
        <dbReference type="EMBL" id="CAB4659358.1"/>
    </source>
</evidence>
<dbReference type="AlphaFoldDB" id="A0A6J6HV97"/>
<dbReference type="CDD" id="cd00834">
    <property type="entry name" value="KAS_I_II"/>
    <property type="match status" value="1"/>
</dbReference>
<dbReference type="GO" id="GO:0004315">
    <property type="term" value="F:3-oxoacyl-[acyl-carrier-protein] synthase activity"/>
    <property type="evidence" value="ECO:0007669"/>
    <property type="project" value="TreeGrafter"/>
</dbReference>
<reference evidence="4" key="1">
    <citation type="submission" date="2020-05" db="EMBL/GenBank/DDBJ databases">
        <authorList>
            <person name="Chiriac C."/>
            <person name="Salcher M."/>
            <person name="Ghai R."/>
            <person name="Kavagutti S V."/>
        </authorList>
    </citation>
    <scope>NUCLEOTIDE SEQUENCE</scope>
</reference>
<evidence type="ECO:0000313" key="4">
    <source>
        <dbReference type="EMBL" id="CAB4617822.1"/>
    </source>
</evidence>
<evidence type="ECO:0000313" key="6">
    <source>
        <dbReference type="EMBL" id="CAB4900169.1"/>
    </source>
</evidence>
<name>A0A6J6HV97_9ZZZZ</name>
<dbReference type="Pfam" id="PF02801">
    <property type="entry name" value="Ketoacyl-synt_C"/>
    <property type="match status" value="1"/>
</dbReference>
<dbReference type="InterPro" id="IPR020841">
    <property type="entry name" value="PKS_Beta-ketoAc_synthase_dom"/>
</dbReference>
<dbReference type="EMBL" id="CAFBMO010000011">
    <property type="protein sequence ID" value="CAB4900169.1"/>
    <property type="molecule type" value="Genomic_DNA"/>
</dbReference>
<dbReference type="PANTHER" id="PTHR11712">
    <property type="entry name" value="POLYKETIDE SYNTHASE-RELATED"/>
    <property type="match status" value="1"/>
</dbReference>
<keyword evidence="2" id="KW-0808">Transferase</keyword>
<dbReference type="NCBIfam" id="NF005589">
    <property type="entry name" value="PRK07314.1"/>
    <property type="match status" value="1"/>
</dbReference>
<protein>
    <submittedName>
        <fullName evidence="4">Unannotated protein</fullName>
    </submittedName>
</protein>
<dbReference type="InterPro" id="IPR016039">
    <property type="entry name" value="Thiolase-like"/>
</dbReference>
<organism evidence="4">
    <name type="scientific">freshwater metagenome</name>
    <dbReference type="NCBI Taxonomy" id="449393"/>
    <lineage>
        <taxon>unclassified sequences</taxon>
        <taxon>metagenomes</taxon>
        <taxon>ecological metagenomes</taxon>
    </lineage>
</organism>
<dbReference type="SMART" id="SM00825">
    <property type="entry name" value="PKS_KS"/>
    <property type="match status" value="1"/>
</dbReference>
<dbReference type="InterPro" id="IPR014031">
    <property type="entry name" value="Ketoacyl_synth_C"/>
</dbReference>
<dbReference type="GO" id="GO:0006633">
    <property type="term" value="P:fatty acid biosynthetic process"/>
    <property type="evidence" value="ECO:0007669"/>
    <property type="project" value="TreeGrafter"/>
</dbReference>
<dbReference type="Gene3D" id="3.40.47.10">
    <property type="match status" value="2"/>
</dbReference>
<gene>
    <name evidence="4" type="ORF">UFOPK1908_00522</name>
    <name evidence="5" type="ORF">UFOPK2282_00435</name>
    <name evidence="6" type="ORF">UFOPK3576_00416</name>
</gene>
<dbReference type="InterPro" id="IPR014030">
    <property type="entry name" value="Ketoacyl_synth_N"/>
</dbReference>
<accession>A0A6J6HV97</accession>
<dbReference type="GO" id="GO:0005829">
    <property type="term" value="C:cytosol"/>
    <property type="evidence" value="ECO:0007669"/>
    <property type="project" value="TreeGrafter"/>
</dbReference>
<dbReference type="EMBL" id="CAEZWR010000035">
    <property type="protein sequence ID" value="CAB4659358.1"/>
    <property type="molecule type" value="Genomic_DNA"/>
</dbReference>
<feature type="domain" description="Ketosynthase family 3 (KS3)" evidence="3">
    <location>
        <begin position="2"/>
        <end position="409"/>
    </location>
</feature>
<dbReference type="InterPro" id="IPR000794">
    <property type="entry name" value="Beta-ketoacyl_synthase"/>
</dbReference>
<dbReference type="PANTHER" id="PTHR11712:SF336">
    <property type="entry name" value="3-OXOACYL-[ACYL-CARRIER-PROTEIN] SYNTHASE, MITOCHONDRIAL"/>
    <property type="match status" value="1"/>
</dbReference>
<evidence type="ECO:0000259" key="3">
    <source>
        <dbReference type="PROSITE" id="PS52004"/>
    </source>
</evidence>
<evidence type="ECO:0000256" key="2">
    <source>
        <dbReference type="ARBA" id="ARBA00022679"/>
    </source>
</evidence>
<dbReference type="FunFam" id="3.40.47.10:FF:000018">
    <property type="entry name" value="3-oxoacyl-[acyl-carrier-protein] synthase 2"/>
    <property type="match status" value="1"/>
</dbReference>
<dbReference type="PROSITE" id="PS52004">
    <property type="entry name" value="KS3_2"/>
    <property type="match status" value="1"/>
</dbReference>
<dbReference type="EMBL" id="CAEZVB010000015">
    <property type="protein sequence ID" value="CAB4617822.1"/>
    <property type="molecule type" value="Genomic_DNA"/>
</dbReference>
<dbReference type="SUPFAM" id="SSF53901">
    <property type="entry name" value="Thiolase-like"/>
    <property type="match status" value="2"/>
</dbReference>
<evidence type="ECO:0000256" key="1">
    <source>
        <dbReference type="ARBA" id="ARBA00008467"/>
    </source>
</evidence>